<keyword evidence="7" id="KW-0695">RNA-directed DNA polymerase</keyword>
<evidence type="ECO:0000256" key="7">
    <source>
        <dbReference type="ARBA" id="ARBA00022918"/>
    </source>
</evidence>
<dbReference type="GO" id="GO:0003887">
    <property type="term" value="F:DNA-directed DNA polymerase activity"/>
    <property type="evidence" value="ECO:0007669"/>
    <property type="project" value="UniProtKB-KW"/>
</dbReference>
<proteinExistence type="predicted"/>
<feature type="compositionally biased region" description="Basic and acidic residues" evidence="11">
    <location>
        <begin position="1030"/>
        <end position="1041"/>
    </location>
</feature>
<dbReference type="PANTHER" id="PTHR42648">
    <property type="entry name" value="TRANSPOSASE, PUTATIVE-RELATED"/>
    <property type="match status" value="1"/>
</dbReference>
<keyword evidence="2" id="KW-0479">Metal-binding</keyword>
<keyword evidence="8" id="KW-0548">Nucleotidyltransferase</keyword>
<dbReference type="GO" id="GO:0006310">
    <property type="term" value="P:DNA recombination"/>
    <property type="evidence" value="ECO:0007669"/>
    <property type="project" value="UniProtKB-KW"/>
</dbReference>
<organism evidence="13">
    <name type="scientific">Tanacetum cinerariifolium</name>
    <name type="common">Dalmatian daisy</name>
    <name type="synonym">Chrysanthemum cinerariifolium</name>
    <dbReference type="NCBI Taxonomy" id="118510"/>
    <lineage>
        <taxon>Eukaryota</taxon>
        <taxon>Viridiplantae</taxon>
        <taxon>Streptophyta</taxon>
        <taxon>Embryophyta</taxon>
        <taxon>Tracheophyta</taxon>
        <taxon>Spermatophyta</taxon>
        <taxon>Magnoliopsida</taxon>
        <taxon>eudicotyledons</taxon>
        <taxon>Gunneridae</taxon>
        <taxon>Pentapetalae</taxon>
        <taxon>asterids</taxon>
        <taxon>campanulids</taxon>
        <taxon>Asterales</taxon>
        <taxon>Asteraceae</taxon>
        <taxon>Asteroideae</taxon>
        <taxon>Anthemideae</taxon>
        <taxon>Anthemidinae</taxon>
        <taxon>Tanacetum</taxon>
    </lineage>
</organism>
<evidence type="ECO:0000313" key="13">
    <source>
        <dbReference type="EMBL" id="GEU71596.1"/>
    </source>
</evidence>
<dbReference type="GO" id="GO:0004519">
    <property type="term" value="F:endonuclease activity"/>
    <property type="evidence" value="ECO:0007669"/>
    <property type="project" value="UniProtKB-KW"/>
</dbReference>
<dbReference type="InterPro" id="IPR012337">
    <property type="entry name" value="RNaseH-like_sf"/>
</dbReference>
<dbReference type="PANTHER" id="PTHR42648:SF11">
    <property type="entry name" value="TRANSPOSON TY4-P GAG-POL POLYPROTEIN"/>
    <property type="match status" value="1"/>
</dbReference>
<dbReference type="GO" id="GO:0015074">
    <property type="term" value="P:DNA integration"/>
    <property type="evidence" value="ECO:0007669"/>
    <property type="project" value="UniProtKB-KW"/>
</dbReference>
<evidence type="ECO:0000256" key="2">
    <source>
        <dbReference type="ARBA" id="ARBA00022723"/>
    </source>
</evidence>
<dbReference type="GO" id="GO:0016787">
    <property type="term" value="F:hydrolase activity"/>
    <property type="evidence" value="ECO:0007669"/>
    <property type="project" value="UniProtKB-KW"/>
</dbReference>
<keyword evidence="10" id="KW-0511">Multifunctional enzyme</keyword>
<dbReference type="EMBL" id="BKCJ010006333">
    <property type="protein sequence ID" value="GEU71596.1"/>
    <property type="molecule type" value="Genomic_DNA"/>
</dbReference>
<dbReference type="InterPro" id="IPR001584">
    <property type="entry name" value="Integrase_cat-core"/>
</dbReference>
<dbReference type="PROSITE" id="PS50994">
    <property type="entry name" value="INTEGRASE"/>
    <property type="match status" value="1"/>
</dbReference>
<feature type="region of interest" description="Disordered" evidence="11">
    <location>
        <begin position="1238"/>
        <end position="1266"/>
    </location>
</feature>
<keyword evidence="3" id="KW-0255">Endonuclease</keyword>
<dbReference type="InterPro" id="IPR057670">
    <property type="entry name" value="SH3_retrovirus"/>
</dbReference>
<keyword evidence="8" id="KW-0239">DNA-directed DNA polymerase</keyword>
<keyword evidence="6" id="KW-0229">DNA integration</keyword>
<feature type="region of interest" description="Disordered" evidence="11">
    <location>
        <begin position="1030"/>
        <end position="1085"/>
    </location>
</feature>
<dbReference type="Pfam" id="PF07727">
    <property type="entry name" value="RVT_2"/>
    <property type="match status" value="1"/>
</dbReference>
<dbReference type="InterPro" id="IPR039537">
    <property type="entry name" value="Retrotran_Ty1/copia-like"/>
</dbReference>
<evidence type="ECO:0000256" key="8">
    <source>
        <dbReference type="ARBA" id="ARBA00022932"/>
    </source>
</evidence>
<dbReference type="Pfam" id="PF00665">
    <property type="entry name" value="rve"/>
    <property type="match status" value="1"/>
</dbReference>
<evidence type="ECO:0000256" key="11">
    <source>
        <dbReference type="SAM" id="MobiDB-lite"/>
    </source>
</evidence>
<evidence type="ECO:0000256" key="5">
    <source>
        <dbReference type="ARBA" id="ARBA00022842"/>
    </source>
</evidence>
<evidence type="ECO:0000256" key="6">
    <source>
        <dbReference type="ARBA" id="ARBA00022908"/>
    </source>
</evidence>
<dbReference type="InterPro" id="IPR013103">
    <property type="entry name" value="RVT_2"/>
</dbReference>
<dbReference type="Pfam" id="PF25597">
    <property type="entry name" value="SH3_retrovirus"/>
    <property type="match status" value="1"/>
</dbReference>
<name>A0A6L2MC67_TANCI</name>
<gene>
    <name evidence="13" type="ORF">Tci_043574</name>
</gene>
<dbReference type="GO" id="GO:0003964">
    <property type="term" value="F:RNA-directed DNA polymerase activity"/>
    <property type="evidence" value="ECO:0007669"/>
    <property type="project" value="UniProtKB-KW"/>
</dbReference>
<reference evidence="13" key="1">
    <citation type="journal article" date="2019" name="Sci. Rep.">
        <title>Draft genome of Tanacetum cinerariifolium, the natural source of mosquito coil.</title>
        <authorList>
            <person name="Yamashiro T."/>
            <person name="Shiraishi A."/>
            <person name="Satake H."/>
            <person name="Nakayama K."/>
        </authorList>
    </citation>
    <scope>NUCLEOTIDE SEQUENCE</scope>
</reference>
<evidence type="ECO:0000256" key="1">
    <source>
        <dbReference type="ARBA" id="ARBA00022722"/>
    </source>
</evidence>
<dbReference type="AlphaFoldDB" id="A0A6L2MC67"/>
<feature type="compositionally biased region" description="Polar residues" evidence="11">
    <location>
        <begin position="1244"/>
        <end position="1266"/>
    </location>
</feature>
<keyword evidence="8" id="KW-0808">Transferase</keyword>
<evidence type="ECO:0000259" key="12">
    <source>
        <dbReference type="PROSITE" id="PS50994"/>
    </source>
</evidence>
<protein>
    <submittedName>
        <fullName evidence="13">Retrovirus-related Pol polyprotein from transposon TNT 1-94</fullName>
    </submittedName>
</protein>
<dbReference type="InterPro" id="IPR036397">
    <property type="entry name" value="RNaseH_sf"/>
</dbReference>
<keyword evidence="4" id="KW-0378">Hydrolase</keyword>
<dbReference type="GO" id="GO:0003676">
    <property type="term" value="F:nucleic acid binding"/>
    <property type="evidence" value="ECO:0007669"/>
    <property type="project" value="InterPro"/>
</dbReference>
<feature type="domain" description="Integrase catalytic" evidence="12">
    <location>
        <begin position="412"/>
        <end position="595"/>
    </location>
</feature>
<accession>A0A6L2MC67</accession>
<dbReference type="Gene3D" id="3.30.420.10">
    <property type="entry name" value="Ribonuclease H-like superfamily/Ribonuclease H"/>
    <property type="match status" value="1"/>
</dbReference>
<comment type="caution">
    <text evidence="13">The sequence shown here is derived from an EMBL/GenBank/DDBJ whole genome shotgun (WGS) entry which is preliminary data.</text>
</comment>
<keyword evidence="1" id="KW-0540">Nuclease</keyword>
<sequence length="1266" mass="144049">MKRDATWFRDKVLPVEAQGFGKVLNEEELEILADPRFAEGLFMQTVITHNAAYQADDLDAYDYDCDDFFTTKAVLIANLSSYRSDFLSEVPHSKNTHNDMLNQSVQEMPYSKQTHLVNYPENEITSDSNIIPYSQYLLETQNAAVQDTNSSAQQDAMILSVFEQLSNQLTNCNKVNKDNLIANESLSAELERYKERVIAKETNVISIIDSEETLMLEEDSRSKMLLKQSDPMVLEKKVNIKPINYVELNRLSKDFGKRFIPQQELSDEQAFRLQTSHPNTNQSASLPVKIETHWKLPKEKVFVITVLKNDLIKFKGKDIVGNATQVTNATTIAPGMYKLDLVTLAPKDKNNGETHIYYLKHTIEQAAILREIVEQAKSLNPLDSASYSALPKLKFEKDHLCLECAMVKSKKQSHKPKSEDTNQEKLYLLHMDLYEPMRVASINRNMYILFIVDDYSRSTWVKFLASKDEAPDFIIKFLKMIQVRLNTPVRNIRTNNETEFVNQTLCSYYESVGISHETSIAKPDLSYPHVFGTLCYPNNDSEDFGKLQVKADIDIFIGYAPMKKAYRIYNRLPVANAPRAVDLANSPVSTSIDQDAPSISIISTQDQEHSLLISQGFKESPKTIHFHDDPPHEFLHKDSTSQGSSYNVRPIHTPFESLEPKNFKQAMTEPSWIDAMQEEIHEFKRLQVWKLVPCPDKVMLIKLKWIYKVKTDEFDGVLKNKARLVAQGFRKEEGIDFEESFTPISRIEAIRIFVVDATNKNMMIFQMDVKTTFLNGELKEDVYVSQPEGFVDQCIGSNTLYTEAANDLLLAKPTEKHLNAIEWIFQYLEGTINMGLWYLKDTGMSLTAYANADHAGKSAIALCYNNVQHSKAKHIDVRCHFIKEQRKIQFLNREARYEKHVSGNAKTYDRGRGRVKVVTHDVPEARKFKKPASPKLTTVPALPNEPTKKSKRVKRPAKQSTNAPTTGVVIRDTPSMFVSKKKAPAKVERDKGIELLSNASLLEDAQLKKALKKSKQETYKLQASGLSEKANFKSKGDSKDDNESDDNDDEGSKNVDDSSNDAQDSERTDSDEEENPTVNLNGFDDEEYDDLYKDVNVRSQVTEHEETEGSKQSSFMSSDFASKFLILDNVSPVVNEFASMMNAKSSINESLENVILAKSSSQLKSTYEVATSLTEFELKRILLDKIQKSKLYQAAPDNKELYDALVKSYKLDKDLFDSYGNMGNDDEEPIREVACKHDWFTKPKQPQKSTNPDWNVGKTPQQRPAG</sequence>
<keyword evidence="9" id="KW-0233">DNA recombination</keyword>
<feature type="region of interest" description="Disordered" evidence="11">
    <location>
        <begin position="925"/>
        <end position="972"/>
    </location>
</feature>
<evidence type="ECO:0000256" key="4">
    <source>
        <dbReference type="ARBA" id="ARBA00022801"/>
    </source>
</evidence>
<keyword evidence="5" id="KW-0460">Magnesium</keyword>
<dbReference type="GO" id="GO:0046872">
    <property type="term" value="F:metal ion binding"/>
    <property type="evidence" value="ECO:0007669"/>
    <property type="project" value="UniProtKB-KW"/>
</dbReference>
<evidence type="ECO:0000256" key="9">
    <source>
        <dbReference type="ARBA" id="ARBA00023172"/>
    </source>
</evidence>
<evidence type="ECO:0000256" key="3">
    <source>
        <dbReference type="ARBA" id="ARBA00022759"/>
    </source>
</evidence>
<dbReference type="SUPFAM" id="SSF53098">
    <property type="entry name" value="Ribonuclease H-like"/>
    <property type="match status" value="1"/>
</dbReference>
<evidence type="ECO:0000256" key="10">
    <source>
        <dbReference type="ARBA" id="ARBA00023268"/>
    </source>
</evidence>